<accession>A0AAD4EP40</accession>
<evidence type="ECO:0000256" key="3">
    <source>
        <dbReference type="SAM" id="Phobius"/>
    </source>
</evidence>
<feature type="region of interest" description="Disordered" evidence="2">
    <location>
        <begin position="994"/>
        <end position="1271"/>
    </location>
</feature>
<sequence length="1271" mass="143402">MPQPAAGGMDSRIRDFLETHRVMKRDPGHDWLGTLIHWIAGERDKVQHQLKKAEESWRQEKQLTEELNLEIRGKNAQISELRQDLAQASQGEVRWKNKFLKIDGERKKMDELLENHRKHGERLDTEVGRLTRELETSRRQGAEWEREANAADKRCQRADFDLNHAKAQIEQLQRARETLALESGKKTKEIGDLLAKLQRLNNELDGIETQHANKISAIRAEHASKMATTTARYEDKLAAKDGHIATLNTEHGHELAAKDQQMSVLVTGHEKDLAAKDQQMSLLVTEHERDLAAKDQQMSLLVTRHEKDLAAKDSQMALLVEQHQHEWRELKESVNDQINEATKKDRATISKLKQQIASYNKDDYVPIDDAIFIHSFQALVQDVNQLASKIREPTVIDFDRSLDPTNCLDRNASQRNWIWPRFVRNLCWNVLLRGFFGLPLGFGALGHQGEGYRVLYPTYQATAQVDPDGEPGSALTIPYDQKTNVGRAWHFEKILAAVCSETGIETEYRVLFRGNVMRVARELYDTLHHVLSGQIDPACFQRASEIAHKLGILALEMGTQRARVVLETCQYQDRPTPDEWKSDQAGATSAQVDFMMHPCLSRFGDGRRELYKKKVIVKGEFVPKMAATSVGTGLWALPPGPAPKSNVPGSTFVTIWAFICTGFVALFFFKLRGPNPTWPEFKNIRNPTVLLSVWYIASAADRWMHYDQEALPYGYVLFDSLNRVLQIASTIWYLWGTYGVIWNELKRRFTREVAQGCWWLAAKITIFLISVVSFFYVVLNIALRVVWIQFLSLNVIADVASKRNHFEIAMTAFFSVFGLLTFIAAVTTLVYRANKTTGTWAKTRIYLIVATVMLFARSMAECVLVSLAQTPGIRQSDVQLPYDILYGLLTSLYLTFMYLQALQVSRKNDSGSAEVENIQSDIRTHILEKLRAVTDQKRLEAPPFKIILDQTKDEVSTILEAGPLSVNSAMTPDQKRRIAENYIRSLRRQFGHLGPRVGKEKLADPLLSSNVRPVRPHGRRSAPPQSMPSSEAYESLRNASNPAIRNANSVPDMRNESGHSRSQPFHRFAPRRSEQPAFGGWRPSMAGVAEHTDLPNTQGSARRFVPTSTNEPSFTARAAAMGSGEEHRSVPDPATGPPRRRMFSPRDPADDLGAPGTGQFAAPAQPPAEFPPEPYPSTHPAPQTMPQYDSGPQAGRRTFAVPQYDTPGERSHQEQRYQPFVQAQAQSYAGAPSQAARRFSTQQSEYAQTTASSQSPVNWTHELPDIHGSTN</sequence>
<keyword evidence="1" id="KW-0175">Coiled coil</keyword>
<feature type="coiled-coil region" evidence="1">
    <location>
        <begin position="127"/>
        <end position="217"/>
    </location>
</feature>
<organism evidence="4 5">
    <name type="scientific">Staphylotrichum longicolle</name>
    <dbReference type="NCBI Taxonomy" id="669026"/>
    <lineage>
        <taxon>Eukaryota</taxon>
        <taxon>Fungi</taxon>
        <taxon>Dikarya</taxon>
        <taxon>Ascomycota</taxon>
        <taxon>Pezizomycotina</taxon>
        <taxon>Sordariomycetes</taxon>
        <taxon>Sordariomycetidae</taxon>
        <taxon>Sordariales</taxon>
        <taxon>Chaetomiaceae</taxon>
        <taxon>Staphylotrichum</taxon>
    </lineage>
</organism>
<feature type="transmembrane region" description="Helical" evidence="3">
    <location>
        <begin position="812"/>
        <end position="833"/>
    </location>
</feature>
<feature type="transmembrane region" description="Helical" evidence="3">
    <location>
        <begin position="880"/>
        <end position="899"/>
    </location>
</feature>
<keyword evidence="3" id="KW-0812">Transmembrane</keyword>
<evidence type="ECO:0000256" key="1">
    <source>
        <dbReference type="SAM" id="Coils"/>
    </source>
</evidence>
<feature type="compositionally biased region" description="Polar residues" evidence="2">
    <location>
        <begin position="1239"/>
        <end position="1258"/>
    </location>
</feature>
<feature type="compositionally biased region" description="Pro residues" evidence="2">
    <location>
        <begin position="1164"/>
        <end position="1179"/>
    </location>
</feature>
<gene>
    <name evidence="4" type="ORF">NEMBOFW57_009285</name>
</gene>
<feature type="transmembrane region" description="Helical" evidence="3">
    <location>
        <begin position="653"/>
        <end position="671"/>
    </location>
</feature>
<comment type="caution">
    <text evidence="4">The sequence shown here is derived from an EMBL/GenBank/DDBJ whole genome shotgun (WGS) entry which is preliminary data.</text>
</comment>
<feature type="transmembrane region" description="Helical" evidence="3">
    <location>
        <begin position="845"/>
        <end position="868"/>
    </location>
</feature>
<feature type="transmembrane region" description="Helical" evidence="3">
    <location>
        <begin position="683"/>
        <end position="704"/>
    </location>
</feature>
<dbReference type="AlphaFoldDB" id="A0AAD4EP40"/>
<evidence type="ECO:0000256" key="2">
    <source>
        <dbReference type="SAM" id="MobiDB-lite"/>
    </source>
</evidence>
<keyword evidence="5" id="KW-1185">Reference proteome</keyword>
<dbReference type="Proteomes" id="UP001197093">
    <property type="component" value="Unassembled WGS sequence"/>
</dbReference>
<protein>
    <submittedName>
        <fullName evidence="4">Uncharacterized protein</fullName>
    </submittedName>
</protein>
<evidence type="ECO:0000313" key="5">
    <source>
        <dbReference type="Proteomes" id="UP001197093"/>
    </source>
</evidence>
<feature type="compositionally biased region" description="Polar residues" evidence="2">
    <location>
        <begin position="1037"/>
        <end position="1049"/>
    </location>
</feature>
<dbReference type="EMBL" id="JAHCVI010000005">
    <property type="protein sequence ID" value="KAG7284676.1"/>
    <property type="molecule type" value="Genomic_DNA"/>
</dbReference>
<feature type="transmembrane region" description="Helical" evidence="3">
    <location>
        <begin position="724"/>
        <end position="745"/>
    </location>
</feature>
<proteinExistence type="predicted"/>
<name>A0AAD4EP40_9PEZI</name>
<reference evidence="4" key="1">
    <citation type="submission" date="2023-02" db="EMBL/GenBank/DDBJ databases">
        <authorList>
            <person name="Palmer J.M."/>
        </authorList>
    </citation>
    <scope>NUCLEOTIDE SEQUENCE</scope>
    <source>
        <strain evidence="4">FW57</strain>
    </source>
</reference>
<evidence type="ECO:0000313" key="4">
    <source>
        <dbReference type="EMBL" id="KAG7284676.1"/>
    </source>
</evidence>
<keyword evidence="3" id="KW-1133">Transmembrane helix</keyword>
<feature type="compositionally biased region" description="Polar residues" evidence="2">
    <location>
        <begin position="1094"/>
        <end position="1113"/>
    </location>
</feature>
<keyword evidence="3" id="KW-0472">Membrane</keyword>